<dbReference type="Proteomes" id="UP001201812">
    <property type="component" value="Unassembled WGS sequence"/>
</dbReference>
<evidence type="ECO:0000313" key="3">
    <source>
        <dbReference type="Proteomes" id="UP001201812"/>
    </source>
</evidence>
<name>A0AAD4QW51_9BILA</name>
<evidence type="ECO:0000313" key="2">
    <source>
        <dbReference type="EMBL" id="KAI1692979.1"/>
    </source>
</evidence>
<feature type="region of interest" description="Disordered" evidence="1">
    <location>
        <begin position="159"/>
        <end position="200"/>
    </location>
</feature>
<keyword evidence="3" id="KW-1185">Reference proteome</keyword>
<dbReference type="AlphaFoldDB" id="A0AAD4QW51"/>
<protein>
    <submittedName>
        <fullName evidence="2">Uncharacterized protein</fullName>
    </submittedName>
</protein>
<proteinExistence type="predicted"/>
<comment type="caution">
    <text evidence="2">The sequence shown here is derived from an EMBL/GenBank/DDBJ whole genome shotgun (WGS) entry which is preliminary data.</text>
</comment>
<reference evidence="2" key="1">
    <citation type="submission" date="2022-01" db="EMBL/GenBank/DDBJ databases">
        <title>Genome Sequence Resource for Two Populations of Ditylenchus destructor, the Migratory Endoparasitic Phytonematode.</title>
        <authorList>
            <person name="Zhang H."/>
            <person name="Lin R."/>
            <person name="Xie B."/>
        </authorList>
    </citation>
    <scope>NUCLEOTIDE SEQUENCE</scope>
    <source>
        <strain evidence="2">BazhouSP</strain>
    </source>
</reference>
<sequence>MPLGHIVGRPLGQDCEIGELRQAELAQILVEIGVRRGLDPERVPAERDLVEDRLARLADVADLVVEQQVLGDLCVMVEVPRGVSPLVSPCHAAADEAGIIDAAMVEEGLVLGREEGADQQLGIFVVRELDAGARAHSCARRPSPGGHWWAAAAHRSAACRPRAGRAGTRPQRRRADAREQSEPREHLEPPASAERRKAASGIPSAGLAELSSRGCGGLIRLGQFLPRRGRWHRDAMTEGLPRRGRNA</sequence>
<dbReference type="EMBL" id="JAKKPZ010000690">
    <property type="protein sequence ID" value="KAI1692979.1"/>
    <property type="molecule type" value="Genomic_DNA"/>
</dbReference>
<evidence type="ECO:0000256" key="1">
    <source>
        <dbReference type="SAM" id="MobiDB-lite"/>
    </source>
</evidence>
<organism evidence="2 3">
    <name type="scientific">Ditylenchus destructor</name>
    <dbReference type="NCBI Taxonomy" id="166010"/>
    <lineage>
        <taxon>Eukaryota</taxon>
        <taxon>Metazoa</taxon>
        <taxon>Ecdysozoa</taxon>
        <taxon>Nematoda</taxon>
        <taxon>Chromadorea</taxon>
        <taxon>Rhabditida</taxon>
        <taxon>Tylenchina</taxon>
        <taxon>Tylenchomorpha</taxon>
        <taxon>Sphaerularioidea</taxon>
        <taxon>Anguinidae</taxon>
        <taxon>Anguininae</taxon>
        <taxon>Ditylenchus</taxon>
    </lineage>
</organism>
<feature type="compositionally biased region" description="Basic and acidic residues" evidence="1">
    <location>
        <begin position="173"/>
        <end position="197"/>
    </location>
</feature>
<gene>
    <name evidence="2" type="ORF">DdX_20899</name>
</gene>
<accession>A0AAD4QW51</accession>